<dbReference type="EMBL" id="BAAANO010000018">
    <property type="protein sequence ID" value="GAA2009527.1"/>
    <property type="molecule type" value="Genomic_DNA"/>
</dbReference>
<comment type="caution">
    <text evidence="1">The sequence shown here is derived from an EMBL/GenBank/DDBJ whole genome shotgun (WGS) entry which is preliminary data.</text>
</comment>
<evidence type="ECO:0000313" key="2">
    <source>
        <dbReference type="Proteomes" id="UP001500755"/>
    </source>
</evidence>
<protein>
    <submittedName>
        <fullName evidence="1">Uncharacterized protein</fullName>
    </submittedName>
</protein>
<dbReference type="Proteomes" id="UP001500755">
    <property type="component" value="Unassembled WGS sequence"/>
</dbReference>
<sequence>MIVHPPTEEHTERANALWIETGVPLVEYHVPAAIGDALRRVEGMNVSPMRTLSEVRGEYFGLVNATDHDLTPAQLRTLSVLVFSLSSLDEETGESLVITATVEAMANAIGKNERSTQKDIAALREAGFLTAVRYGGLEGSLHVATTWSFTTPLLGESFDLEHAVLSWFHHRDVTAGREYRRDVLETLRAAGAHDPIVPARFPEDVTTEVEAAAFASRLWEVNKPIRIVGTPDEYLDL</sequence>
<evidence type="ECO:0000313" key="1">
    <source>
        <dbReference type="EMBL" id="GAA2009527.1"/>
    </source>
</evidence>
<reference evidence="1 2" key="1">
    <citation type="journal article" date="2019" name="Int. J. Syst. Evol. Microbiol.">
        <title>The Global Catalogue of Microorganisms (GCM) 10K type strain sequencing project: providing services to taxonomists for standard genome sequencing and annotation.</title>
        <authorList>
            <consortium name="The Broad Institute Genomics Platform"/>
            <consortium name="The Broad Institute Genome Sequencing Center for Infectious Disease"/>
            <person name="Wu L."/>
            <person name="Ma J."/>
        </authorList>
    </citation>
    <scope>NUCLEOTIDE SEQUENCE [LARGE SCALE GENOMIC DNA]</scope>
    <source>
        <strain evidence="1 2">JCM 14546</strain>
    </source>
</reference>
<gene>
    <name evidence="1" type="ORF">GCM10009755_20410</name>
</gene>
<organism evidence="1 2">
    <name type="scientific">Brevibacterium samyangense</name>
    <dbReference type="NCBI Taxonomy" id="366888"/>
    <lineage>
        <taxon>Bacteria</taxon>
        <taxon>Bacillati</taxon>
        <taxon>Actinomycetota</taxon>
        <taxon>Actinomycetes</taxon>
        <taxon>Micrococcales</taxon>
        <taxon>Brevibacteriaceae</taxon>
        <taxon>Brevibacterium</taxon>
    </lineage>
</organism>
<accession>A0ABN2THC1</accession>
<proteinExistence type="predicted"/>
<keyword evidence="2" id="KW-1185">Reference proteome</keyword>
<name>A0ABN2THC1_9MICO</name>